<accession>A0A1I1DX66</accession>
<keyword evidence="5" id="KW-0378">Hydrolase</keyword>
<dbReference type="InterPro" id="IPR011055">
    <property type="entry name" value="Dup_hybrid_motif"/>
</dbReference>
<dbReference type="Gene3D" id="2.70.70.10">
    <property type="entry name" value="Glucose Permease (Domain IIA)"/>
    <property type="match status" value="1"/>
</dbReference>
<feature type="domain" description="M23ase beta-sheet core" evidence="4">
    <location>
        <begin position="306"/>
        <end position="398"/>
    </location>
</feature>
<dbReference type="PANTHER" id="PTHR21666:SF289">
    <property type="entry name" value="L-ALA--D-GLU ENDOPEPTIDASE"/>
    <property type="match status" value="1"/>
</dbReference>
<dbReference type="InterPro" id="IPR050570">
    <property type="entry name" value="Cell_wall_metabolism_enzyme"/>
</dbReference>
<dbReference type="Pfam" id="PF01551">
    <property type="entry name" value="Peptidase_M23"/>
    <property type="match status" value="1"/>
</dbReference>
<evidence type="ECO:0000259" key="4">
    <source>
        <dbReference type="Pfam" id="PF01551"/>
    </source>
</evidence>
<keyword evidence="1 3" id="KW-0732">Signal</keyword>
<gene>
    <name evidence="5" type="ORF">SAMN04487907_101559</name>
</gene>
<dbReference type="CDD" id="cd12797">
    <property type="entry name" value="M23_peptidase"/>
    <property type="match status" value="1"/>
</dbReference>
<dbReference type="AlphaFoldDB" id="A0A1I1DX66"/>
<feature type="chain" id="PRO_5011732825" evidence="3">
    <location>
        <begin position="24"/>
        <end position="405"/>
    </location>
</feature>
<dbReference type="GO" id="GO:0004222">
    <property type="term" value="F:metalloendopeptidase activity"/>
    <property type="evidence" value="ECO:0007669"/>
    <property type="project" value="TreeGrafter"/>
</dbReference>
<dbReference type="STRING" id="1334022.SAMN04487907_101559"/>
<dbReference type="PANTHER" id="PTHR21666">
    <property type="entry name" value="PEPTIDASE-RELATED"/>
    <property type="match status" value="1"/>
</dbReference>
<evidence type="ECO:0000256" key="1">
    <source>
        <dbReference type="ARBA" id="ARBA00022729"/>
    </source>
</evidence>
<feature type="coiled-coil region" evidence="2">
    <location>
        <begin position="161"/>
        <end position="241"/>
    </location>
</feature>
<feature type="signal peptide" evidence="3">
    <location>
        <begin position="1"/>
        <end position="23"/>
    </location>
</feature>
<dbReference type="InterPro" id="IPR016047">
    <property type="entry name" value="M23ase_b-sheet_dom"/>
</dbReference>
<evidence type="ECO:0000313" key="6">
    <source>
        <dbReference type="Proteomes" id="UP000199438"/>
    </source>
</evidence>
<keyword evidence="6" id="KW-1185">Reference proteome</keyword>
<reference evidence="6" key="1">
    <citation type="submission" date="2016-10" db="EMBL/GenBank/DDBJ databases">
        <authorList>
            <person name="Varghese N."/>
            <person name="Submissions S."/>
        </authorList>
    </citation>
    <scope>NUCLEOTIDE SEQUENCE [LARGE SCALE GENOMIC DNA]</scope>
    <source>
        <strain evidence="6">DSM 24499</strain>
    </source>
</reference>
<dbReference type="EMBL" id="FOKV01000001">
    <property type="protein sequence ID" value="SFB77163.1"/>
    <property type="molecule type" value="Genomic_DNA"/>
</dbReference>
<evidence type="ECO:0000256" key="3">
    <source>
        <dbReference type="SAM" id="SignalP"/>
    </source>
</evidence>
<dbReference type="OrthoDB" id="9815884at2"/>
<proteinExistence type="predicted"/>
<dbReference type="Gene3D" id="6.10.250.3150">
    <property type="match status" value="1"/>
</dbReference>
<keyword evidence="2" id="KW-0175">Coiled coil</keyword>
<dbReference type="RefSeq" id="WP_092539852.1">
    <property type="nucleotide sequence ID" value="NZ_FOKV01000001.1"/>
</dbReference>
<dbReference type="SUPFAM" id="SSF51261">
    <property type="entry name" value="Duplicated hybrid motif"/>
    <property type="match status" value="1"/>
</dbReference>
<organism evidence="5 6">
    <name type="scientific">Zunongwangia mangrovi</name>
    <dbReference type="NCBI Taxonomy" id="1334022"/>
    <lineage>
        <taxon>Bacteria</taxon>
        <taxon>Pseudomonadati</taxon>
        <taxon>Bacteroidota</taxon>
        <taxon>Flavobacteriia</taxon>
        <taxon>Flavobacteriales</taxon>
        <taxon>Flavobacteriaceae</taxon>
        <taxon>Zunongwangia</taxon>
    </lineage>
</organism>
<evidence type="ECO:0000256" key="2">
    <source>
        <dbReference type="SAM" id="Coils"/>
    </source>
</evidence>
<sequence length="405" mass="46795">MKLGFFKYLFLIATFFVVTNSFAQNTREALEKRRIELRNEIRRISELRSSNKKKEKSILNEVQDLNQQIKSTENLIKVTNRQANLLTKEMNENEAKIARFRKELEELKEDYAVMIKKSYRSKSQQSRIMFLLSSESFLQAYKRLQYLKQYTDYPKEQGEQIKKRTIDLQRLNKRLANQKEEKDKLIAENRATRARLEENKKSQQELMKTITAKEGQFASQIRKTQQEIDEIERKIDAMIKASIAEANKESGSTKRDVFELTPEAKALAKDFASNKGKLPWPVATGTISMKFGKQPHPIVRNITINNSGVNIDTDKGGKARAVFEGTVSEVQILKGANKAVMLRHGDYITIYDNLEDVYVRKGDYVSTGQDLGVIATSKSSGKTTLHFLIFQNTKKYNPESWILRR</sequence>
<feature type="coiled-coil region" evidence="2">
    <location>
        <begin position="20"/>
        <end position="117"/>
    </location>
</feature>
<evidence type="ECO:0000313" key="5">
    <source>
        <dbReference type="EMBL" id="SFB77163.1"/>
    </source>
</evidence>
<name>A0A1I1DX66_9FLAO</name>
<dbReference type="Proteomes" id="UP000199438">
    <property type="component" value="Unassembled WGS sequence"/>
</dbReference>
<protein>
    <submittedName>
        <fullName evidence="5">Septal ring factor EnvC, activator of murein hydrolases AmiA and AmiB</fullName>
    </submittedName>
</protein>